<dbReference type="HOGENOM" id="CLU_010714_0_0_1"/>
<keyword evidence="5 7" id="KW-1133">Transmembrane helix</keyword>
<evidence type="ECO:0000256" key="3">
    <source>
        <dbReference type="ARBA" id="ARBA00022692"/>
    </source>
</evidence>
<dbReference type="GO" id="GO:0016020">
    <property type="term" value="C:membrane"/>
    <property type="evidence" value="ECO:0007669"/>
    <property type="project" value="UniProtKB-SubCell"/>
</dbReference>
<comment type="similarity">
    <text evidence="2 7">Belongs to the nonaspanin (TM9SF) (TC 9.A.2) family.</text>
</comment>
<evidence type="ECO:0000256" key="4">
    <source>
        <dbReference type="ARBA" id="ARBA00022729"/>
    </source>
</evidence>
<evidence type="ECO:0000256" key="6">
    <source>
        <dbReference type="ARBA" id="ARBA00023136"/>
    </source>
</evidence>
<proteinExistence type="inferred from homology"/>
<keyword evidence="4" id="KW-0732">Signal</keyword>
<dbReference type="Proteomes" id="UP000001940">
    <property type="component" value="Chromosome IV"/>
</dbReference>
<dbReference type="WormBase" id="Y41D4A.4d">
    <property type="protein sequence ID" value="CE48948"/>
    <property type="gene ID" value="WBGene00021506"/>
</dbReference>
<dbReference type="PANTHER" id="PTHR10766:SF41">
    <property type="entry name" value="TRANSMEMBRANE 9 SUPERFAMILY MEMBER 3"/>
    <property type="match status" value="1"/>
</dbReference>
<comment type="caution">
    <text evidence="7">Lacks conserved residue(s) required for the propagation of feature annotation.</text>
</comment>
<organism evidence="8 9">
    <name type="scientific">Caenorhabditis elegans</name>
    <dbReference type="NCBI Taxonomy" id="6239"/>
    <lineage>
        <taxon>Eukaryota</taxon>
        <taxon>Metazoa</taxon>
        <taxon>Ecdysozoa</taxon>
        <taxon>Nematoda</taxon>
        <taxon>Chromadorea</taxon>
        <taxon>Rhabditida</taxon>
        <taxon>Rhabditina</taxon>
        <taxon>Rhabditomorpha</taxon>
        <taxon>Rhabditoidea</taxon>
        <taxon>Rhabditidae</taxon>
        <taxon>Peloderinae</taxon>
        <taxon>Caenorhabditis</taxon>
    </lineage>
</organism>
<keyword evidence="6 7" id="KW-0472">Membrane</keyword>
<dbReference type="AGR" id="WB:WBGene00021506"/>
<evidence type="ECO:0000313" key="8">
    <source>
        <dbReference type="EMBL" id="CDH93342.1"/>
    </source>
</evidence>
<dbReference type="PANTHER" id="PTHR10766">
    <property type="entry name" value="TRANSMEMBRANE 9 SUPERFAMILY PROTEIN"/>
    <property type="match status" value="1"/>
</dbReference>
<name>U4PML6_CAEEL</name>
<dbReference type="OrthoDB" id="1666796at2759"/>
<evidence type="ECO:0000256" key="2">
    <source>
        <dbReference type="ARBA" id="ARBA00005227"/>
    </source>
</evidence>
<gene>
    <name evidence="8" type="ORF">CELE_Y41D4A.4</name>
    <name evidence="8 10" type="ORF">Y41D4A.4</name>
</gene>
<evidence type="ECO:0000313" key="9">
    <source>
        <dbReference type="Proteomes" id="UP000001940"/>
    </source>
</evidence>
<evidence type="ECO:0000256" key="7">
    <source>
        <dbReference type="RuleBase" id="RU363079"/>
    </source>
</evidence>
<protein>
    <recommendedName>
        <fullName evidence="7">Transmembrane 9 superfamily member</fullName>
    </recommendedName>
</protein>
<evidence type="ECO:0000256" key="1">
    <source>
        <dbReference type="ARBA" id="ARBA00004141"/>
    </source>
</evidence>
<evidence type="ECO:0000256" key="5">
    <source>
        <dbReference type="ARBA" id="ARBA00022989"/>
    </source>
</evidence>
<sequence length="47" mass="5253">MYGLFQTVFYFGYMGIFAAALGLMTGTIGYVGTAKFVRKIYQTVKID</sequence>
<reference evidence="8 9" key="1">
    <citation type="journal article" date="1998" name="Science">
        <title>Genome sequence of the nematode C. elegans: a platform for investigating biology.</title>
        <authorList>
            <consortium name="The C. elegans sequencing consortium"/>
            <person name="Sulson J.E."/>
            <person name="Waterston R."/>
        </authorList>
    </citation>
    <scope>NUCLEOTIDE SEQUENCE [LARGE SCALE GENOMIC DNA]</scope>
    <source>
        <strain evidence="8 9">Bristol N2</strain>
    </source>
</reference>
<dbReference type="AlphaFoldDB" id="U4PML6"/>
<dbReference type="Bgee" id="WBGene00021506">
    <property type="expression patterns" value="Expressed in pharyngeal muscle cell (C elegans) and 4 other cell types or tissues"/>
</dbReference>
<comment type="subcellular location">
    <subcellularLocation>
        <location evidence="1">Membrane</location>
        <topology evidence="1">Multi-pass membrane protein</topology>
    </subcellularLocation>
</comment>
<keyword evidence="3 7" id="KW-0812">Transmembrane</keyword>
<keyword evidence="9" id="KW-1185">Reference proteome</keyword>
<feature type="transmembrane region" description="Helical" evidence="7">
    <location>
        <begin position="12"/>
        <end position="32"/>
    </location>
</feature>
<dbReference type="ExpressionAtlas" id="U4PML6">
    <property type="expression patterns" value="baseline and differential"/>
</dbReference>
<accession>U4PML6</accession>
<evidence type="ECO:0000313" key="10">
    <source>
        <dbReference type="WormBase" id="Y41D4A.4d"/>
    </source>
</evidence>
<dbReference type="EMBL" id="BX284604">
    <property type="protein sequence ID" value="CDH93342.1"/>
    <property type="molecule type" value="Genomic_DNA"/>
</dbReference>
<dbReference type="SMR" id="U4PML6"/>
<dbReference type="InterPro" id="IPR004240">
    <property type="entry name" value="EMP70"/>
</dbReference>